<name>A0ABU7AH34_9TELE</name>
<accession>A0ABU7AH34</accession>
<keyword evidence="2" id="KW-1185">Reference proteome</keyword>
<comment type="caution">
    <text evidence="1">The sequence shown here is derived from an EMBL/GenBank/DDBJ whole genome shotgun (WGS) entry which is preliminary data.</text>
</comment>
<sequence length="131" mass="15112">MSCVMCRCPLWPNCSKDQYKGATDNISLQVSVVESNNDNSFMFQISGKKNYFLHLTVTSKVMTWKPTSAKSLAHTKGKQRFPGRVTEFMVLLEQLIDSSFPVVNIQPDLSWMNKLWSRSDLYRCCFVLLHH</sequence>
<reference evidence="1 2" key="1">
    <citation type="submission" date="2021-07" db="EMBL/GenBank/DDBJ databases">
        <authorList>
            <person name="Palmer J.M."/>
        </authorList>
    </citation>
    <scope>NUCLEOTIDE SEQUENCE [LARGE SCALE GENOMIC DNA]</scope>
    <source>
        <strain evidence="1 2">AT_MEX2019</strain>
        <tissue evidence="1">Muscle</tissue>
    </source>
</reference>
<protein>
    <submittedName>
        <fullName evidence="1">Uncharacterized protein</fullName>
    </submittedName>
</protein>
<evidence type="ECO:0000313" key="1">
    <source>
        <dbReference type="EMBL" id="MED6237333.1"/>
    </source>
</evidence>
<evidence type="ECO:0000313" key="2">
    <source>
        <dbReference type="Proteomes" id="UP001345963"/>
    </source>
</evidence>
<dbReference type="EMBL" id="JAHUTI010014901">
    <property type="protein sequence ID" value="MED6237333.1"/>
    <property type="molecule type" value="Genomic_DNA"/>
</dbReference>
<dbReference type="Proteomes" id="UP001345963">
    <property type="component" value="Unassembled WGS sequence"/>
</dbReference>
<proteinExistence type="predicted"/>
<organism evidence="1 2">
    <name type="scientific">Ataeniobius toweri</name>
    <dbReference type="NCBI Taxonomy" id="208326"/>
    <lineage>
        <taxon>Eukaryota</taxon>
        <taxon>Metazoa</taxon>
        <taxon>Chordata</taxon>
        <taxon>Craniata</taxon>
        <taxon>Vertebrata</taxon>
        <taxon>Euteleostomi</taxon>
        <taxon>Actinopterygii</taxon>
        <taxon>Neopterygii</taxon>
        <taxon>Teleostei</taxon>
        <taxon>Neoteleostei</taxon>
        <taxon>Acanthomorphata</taxon>
        <taxon>Ovalentaria</taxon>
        <taxon>Atherinomorphae</taxon>
        <taxon>Cyprinodontiformes</taxon>
        <taxon>Goodeidae</taxon>
        <taxon>Ataeniobius</taxon>
    </lineage>
</organism>
<gene>
    <name evidence="1" type="ORF">ATANTOWER_022965</name>
</gene>